<accession>A0A5C1YGT6</accession>
<dbReference type="OrthoDB" id="3173471at2"/>
<keyword evidence="2" id="KW-1185">Reference proteome</keyword>
<dbReference type="RefSeq" id="WP_149160320.1">
    <property type="nucleotide sequence ID" value="NZ_CP043505.1"/>
</dbReference>
<proteinExistence type="predicted"/>
<evidence type="ECO:0008006" key="3">
    <source>
        <dbReference type="Google" id="ProtNLM"/>
    </source>
</evidence>
<reference evidence="1 2" key="1">
    <citation type="submission" date="2019-09" db="EMBL/GenBank/DDBJ databases">
        <title>Genome sequencing of strain KACC 19306.</title>
        <authorList>
            <person name="Heo J."/>
            <person name="Kim S.-J."/>
            <person name="Kim J.-S."/>
            <person name="Hong S.-B."/>
            <person name="Kwon S.-W."/>
        </authorList>
    </citation>
    <scope>NUCLEOTIDE SEQUENCE [LARGE SCALE GENOMIC DNA]</scope>
    <source>
        <strain evidence="1 2">KACC 19306</strain>
    </source>
</reference>
<organism evidence="1 2">
    <name type="scientific">Agromyces intestinalis</name>
    <dbReference type="NCBI Taxonomy" id="2592652"/>
    <lineage>
        <taxon>Bacteria</taxon>
        <taxon>Bacillati</taxon>
        <taxon>Actinomycetota</taxon>
        <taxon>Actinomycetes</taxon>
        <taxon>Micrococcales</taxon>
        <taxon>Microbacteriaceae</taxon>
        <taxon>Agromyces</taxon>
    </lineage>
</organism>
<gene>
    <name evidence="1" type="ORF">FLP10_07625</name>
</gene>
<evidence type="ECO:0000313" key="1">
    <source>
        <dbReference type="EMBL" id="QEO14299.1"/>
    </source>
</evidence>
<dbReference type="EMBL" id="CP043505">
    <property type="protein sequence ID" value="QEO14299.1"/>
    <property type="molecule type" value="Genomic_DNA"/>
</dbReference>
<protein>
    <recommendedName>
        <fullName evidence="3">DUF559 domain-containing protein</fullName>
    </recommendedName>
</protein>
<dbReference type="SUPFAM" id="SSF52980">
    <property type="entry name" value="Restriction endonuclease-like"/>
    <property type="match status" value="1"/>
</dbReference>
<dbReference type="InterPro" id="IPR011335">
    <property type="entry name" value="Restrct_endonuc-II-like"/>
</dbReference>
<sequence length="290" mass="32202">MGSALDIGVGRDRLDRSDLAAPFGGVRAPAAFSDDFHTRCEAALLVSGPEAVLCGPTSAALFGLPLPARHRPGPLTPIHLALPAGSRAVRRAGITGSVLQLPPHHVTRWLHLATTRPARTWCDLATRLSLPELVAAGDRMLRLRLCTTDELARVADERADRRGIRVIREALDLLDPASESPKESELRVLVVRAGLPAPRANAEIRDEHGRFVARVDLLFEEYGEILEYHGDHHRTDRRQWRRDRTRESELESLGLHVTEVAADDLRDPPALLRRIARNLARRGWRGTLRL</sequence>
<name>A0A5C1YGT6_9MICO</name>
<dbReference type="Proteomes" id="UP000324678">
    <property type="component" value="Chromosome"/>
</dbReference>
<dbReference type="Gene3D" id="3.40.960.10">
    <property type="entry name" value="VSR Endonuclease"/>
    <property type="match status" value="1"/>
</dbReference>
<evidence type="ECO:0000313" key="2">
    <source>
        <dbReference type="Proteomes" id="UP000324678"/>
    </source>
</evidence>
<dbReference type="AlphaFoldDB" id="A0A5C1YGT6"/>
<dbReference type="KEGG" id="ail:FLP10_07625"/>